<name>B4GAA0_DROPE</name>
<dbReference type="Proteomes" id="UP000008744">
    <property type="component" value="Unassembled WGS sequence"/>
</dbReference>
<dbReference type="GO" id="GO:0006508">
    <property type="term" value="P:proteolysis"/>
    <property type="evidence" value="ECO:0007669"/>
    <property type="project" value="UniProtKB-KW"/>
</dbReference>
<dbReference type="SUPFAM" id="SSF50494">
    <property type="entry name" value="Trypsin-like serine proteases"/>
    <property type="match status" value="1"/>
</dbReference>
<feature type="domain" description="Peptidase S1" evidence="11">
    <location>
        <begin position="37"/>
        <end position="275"/>
    </location>
</feature>
<dbReference type="OrthoDB" id="5597713at2759"/>
<dbReference type="PROSITE" id="PS50240">
    <property type="entry name" value="TRYPSIN_DOM"/>
    <property type="match status" value="1"/>
</dbReference>
<dbReference type="InterPro" id="IPR009003">
    <property type="entry name" value="Peptidase_S1_PA"/>
</dbReference>
<comment type="similarity">
    <text evidence="9">Belongs to the peptidase S1 family. CLIP subfamily.</text>
</comment>
<evidence type="ECO:0000256" key="9">
    <source>
        <dbReference type="ARBA" id="ARBA00024195"/>
    </source>
</evidence>
<evidence type="ECO:0000313" key="13">
    <source>
        <dbReference type="Proteomes" id="UP000008744"/>
    </source>
</evidence>
<evidence type="ECO:0000256" key="8">
    <source>
        <dbReference type="ARBA" id="ARBA00023157"/>
    </source>
</evidence>
<dbReference type="MEROPS" id="S01.B53"/>
<dbReference type="SMART" id="SM00020">
    <property type="entry name" value="Tryp_SPc"/>
    <property type="match status" value="1"/>
</dbReference>
<dbReference type="PROSITE" id="PS00134">
    <property type="entry name" value="TRYPSIN_HIS"/>
    <property type="match status" value="1"/>
</dbReference>
<keyword evidence="2" id="KW-0964">Secreted</keyword>
<dbReference type="SMR" id="B4GAA0"/>
<keyword evidence="3" id="KW-0645">Protease</keyword>
<gene>
    <name evidence="12" type="primary">Dper\GL10743</name>
    <name evidence="12" type="ORF">Dper_GL10743</name>
</gene>
<evidence type="ECO:0000313" key="12">
    <source>
        <dbReference type="EMBL" id="EDW31852.1"/>
    </source>
</evidence>
<dbReference type="GO" id="GO:0004252">
    <property type="term" value="F:serine-type endopeptidase activity"/>
    <property type="evidence" value="ECO:0007669"/>
    <property type="project" value="InterPro"/>
</dbReference>
<evidence type="ECO:0000256" key="4">
    <source>
        <dbReference type="ARBA" id="ARBA00022729"/>
    </source>
</evidence>
<keyword evidence="6" id="KW-0720">Serine protease</keyword>
<evidence type="ECO:0000256" key="2">
    <source>
        <dbReference type="ARBA" id="ARBA00022525"/>
    </source>
</evidence>
<comment type="subcellular location">
    <subcellularLocation>
        <location evidence="1">Secreted</location>
    </subcellularLocation>
</comment>
<dbReference type="eggNOG" id="KOG3627">
    <property type="taxonomic scope" value="Eukaryota"/>
</dbReference>
<dbReference type="Pfam" id="PF00089">
    <property type="entry name" value="Trypsin"/>
    <property type="match status" value="1"/>
</dbReference>
<feature type="chain" id="PRO_5002806407" evidence="10">
    <location>
        <begin position="21"/>
        <end position="279"/>
    </location>
</feature>
<accession>B4GAA0</accession>
<dbReference type="GO" id="GO:0005576">
    <property type="term" value="C:extracellular region"/>
    <property type="evidence" value="ECO:0007669"/>
    <property type="project" value="UniProtKB-SubCell"/>
</dbReference>
<evidence type="ECO:0000256" key="5">
    <source>
        <dbReference type="ARBA" id="ARBA00022801"/>
    </source>
</evidence>
<dbReference type="EMBL" id="CH479181">
    <property type="protein sequence ID" value="EDW31852.1"/>
    <property type="molecule type" value="Genomic_DNA"/>
</dbReference>
<keyword evidence="5" id="KW-0378">Hydrolase</keyword>
<dbReference type="InterPro" id="IPR018114">
    <property type="entry name" value="TRYPSIN_HIS"/>
</dbReference>
<dbReference type="Gene3D" id="2.40.10.10">
    <property type="entry name" value="Trypsin-like serine proteases"/>
    <property type="match status" value="2"/>
</dbReference>
<dbReference type="FunFam" id="2.40.10.10:FF:000146">
    <property type="entry name" value="Serine protease 53"/>
    <property type="match status" value="1"/>
</dbReference>
<keyword evidence="7" id="KW-0865">Zymogen</keyword>
<dbReference type="InterPro" id="IPR001314">
    <property type="entry name" value="Peptidase_S1A"/>
</dbReference>
<evidence type="ECO:0000256" key="10">
    <source>
        <dbReference type="SAM" id="SignalP"/>
    </source>
</evidence>
<keyword evidence="8" id="KW-1015">Disulfide bond</keyword>
<dbReference type="InterPro" id="IPR051487">
    <property type="entry name" value="Ser/Thr_Proteases_Immune/Dev"/>
</dbReference>
<dbReference type="PhylomeDB" id="B4GAA0"/>
<dbReference type="PRINTS" id="PR00722">
    <property type="entry name" value="CHYMOTRYPSIN"/>
</dbReference>
<dbReference type="CDD" id="cd00190">
    <property type="entry name" value="Tryp_SPc"/>
    <property type="match status" value="1"/>
</dbReference>
<keyword evidence="13" id="KW-1185">Reference proteome</keyword>
<evidence type="ECO:0000256" key="7">
    <source>
        <dbReference type="ARBA" id="ARBA00023145"/>
    </source>
</evidence>
<dbReference type="InterPro" id="IPR043504">
    <property type="entry name" value="Peptidase_S1_PA_chymotrypsin"/>
</dbReference>
<dbReference type="InterPro" id="IPR001254">
    <property type="entry name" value="Trypsin_dom"/>
</dbReference>
<evidence type="ECO:0000256" key="3">
    <source>
        <dbReference type="ARBA" id="ARBA00022670"/>
    </source>
</evidence>
<evidence type="ECO:0000256" key="1">
    <source>
        <dbReference type="ARBA" id="ARBA00004613"/>
    </source>
</evidence>
<evidence type="ECO:0000256" key="6">
    <source>
        <dbReference type="ARBA" id="ARBA00022825"/>
    </source>
</evidence>
<feature type="signal peptide" evidence="10">
    <location>
        <begin position="1"/>
        <end position="20"/>
    </location>
</feature>
<evidence type="ECO:0000259" key="11">
    <source>
        <dbReference type="PROSITE" id="PS50240"/>
    </source>
</evidence>
<reference evidence="12 13" key="1">
    <citation type="journal article" date="2007" name="Nature">
        <title>Evolution of genes and genomes on the Drosophila phylogeny.</title>
        <authorList>
            <consortium name="Drosophila 12 Genomes Consortium"/>
            <person name="Clark A.G."/>
            <person name="Eisen M.B."/>
            <person name="Smith D.R."/>
            <person name="Bergman C.M."/>
            <person name="Oliver B."/>
            <person name="Markow T.A."/>
            <person name="Kaufman T.C."/>
            <person name="Kellis M."/>
            <person name="Gelbart W."/>
            <person name="Iyer V.N."/>
            <person name="Pollard D.A."/>
            <person name="Sackton T.B."/>
            <person name="Larracuente A.M."/>
            <person name="Singh N.D."/>
            <person name="Abad J.P."/>
            <person name="Abt D.N."/>
            <person name="Adryan B."/>
            <person name="Aguade M."/>
            <person name="Akashi H."/>
            <person name="Anderson W.W."/>
            <person name="Aquadro C.F."/>
            <person name="Ardell D.H."/>
            <person name="Arguello R."/>
            <person name="Artieri C.G."/>
            <person name="Barbash D.A."/>
            <person name="Barker D."/>
            <person name="Barsanti P."/>
            <person name="Batterham P."/>
            <person name="Batzoglou S."/>
            <person name="Begun D."/>
            <person name="Bhutkar A."/>
            <person name="Blanco E."/>
            <person name="Bosak S.A."/>
            <person name="Bradley R.K."/>
            <person name="Brand A.D."/>
            <person name="Brent M.R."/>
            <person name="Brooks A.N."/>
            <person name="Brown R.H."/>
            <person name="Butlin R.K."/>
            <person name="Caggese C."/>
            <person name="Calvi B.R."/>
            <person name="Bernardo de Carvalho A."/>
            <person name="Caspi A."/>
            <person name="Castrezana S."/>
            <person name="Celniker S.E."/>
            <person name="Chang J.L."/>
            <person name="Chapple C."/>
            <person name="Chatterji S."/>
            <person name="Chinwalla A."/>
            <person name="Civetta A."/>
            <person name="Clifton S.W."/>
            <person name="Comeron J.M."/>
            <person name="Costello J.C."/>
            <person name="Coyne J.A."/>
            <person name="Daub J."/>
            <person name="David R.G."/>
            <person name="Delcher A.L."/>
            <person name="Delehaunty K."/>
            <person name="Do C.B."/>
            <person name="Ebling H."/>
            <person name="Edwards K."/>
            <person name="Eickbush T."/>
            <person name="Evans J.D."/>
            <person name="Filipski A."/>
            <person name="Findeiss S."/>
            <person name="Freyhult E."/>
            <person name="Fulton L."/>
            <person name="Fulton R."/>
            <person name="Garcia A.C."/>
            <person name="Gardiner A."/>
            <person name="Garfield D.A."/>
            <person name="Garvin B.E."/>
            <person name="Gibson G."/>
            <person name="Gilbert D."/>
            <person name="Gnerre S."/>
            <person name="Godfrey J."/>
            <person name="Good R."/>
            <person name="Gotea V."/>
            <person name="Gravely B."/>
            <person name="Greenberg A.J."/>
            <person name="Griffiths-Jones S."/>
            <person name="Gross S."/>
            <person name="Guigo R."/>
            <person name="Gustafson E.A."/>
            <person name="Haerty W."/>
            <person name="Hahn M.W."/>
            <person name="Halligan D.L."/>
            <person name="Halpern A.L."/>
            <person name="Halter G.M."/>
            <person name="Han M.V."/>
            <person name="Heger A."/>
            <person name="Hillier L."/>
            <person name="Hinrichs A.S."/>
            <person name="Holmes I."/>
            <person name="Hoskins R.A."/>
            <person name="Hubisz M.J."/>
            <person name="Hultmark D."/>
            <person name="Huntley M.A."/>
            <person name="Jaffe D.B."/>
            <person name="Jagadeeshan S."/>
            <person name="Jeck W.R."/>
            <person name="Johnson J."/>
            <person name="Jones C.D."/>
            <person name="Jordan W.C."/>
            <person name="Karpen G.H."/>
            <person name="Kataoka E."/>
            <person name="Keightley P.D."/>
            <person name="Kheradpour P."/>
            <person name="Kirkness E.F."/>
            <person name="Koerich L.B."/>
            <person name="Kristiansen K."/>
            <person name="Kudrna D."/>
            <person name="Kulathinal R.J."/>
            <person name="Kumar S."/>
            <person name="Kwok R."/>
            <person name="Lander E."/>
            <person name="Langley C.H."/>
            <person name="Lapoint R."/>
            <person name="Lazzaro B.P."/>
            <person name="Lee S.J."/>
            <person name="Levesque L."/>
            <person name="Li R."/>
            <person name="Lin C.F."/>
            <person name="Lin M.F."/>
            <person name="Lindblad-Toh K."/>
            <person name="Llopart A."/>
            <person name="Long M."/>
            <person name="Low L."/>
            <person name="Lozovsky E."/>
            <person name="Lu J."/>
            <person name="Luo M."/>
            <person name="Machado C.A."/>
            <person name="Makalowski W."/>
            <person name="Marzo M."/>
            <person name="Matsuda M."/>
            <person name="Matzkin L."/>
            <person name="McAllister B."/>
            <person name="McBride C.S."/>
            <person name="McKernan B."/>
            <person name="McKernan K."/>
            <person name="Mendez-Lago M."/>
            <person name="Minx P."/>
            <person name="Mollenhauer M.U."/>
            <person name="Montooth K."/>
            <person name="Mount S.M."/>
            <person name="Mu X."/>
            <person name="Myers E."/>
            <person name="Negre B."/>
            <person name="Newfeld S."/>
            <person name="Nielsen R."/>
            <person name="Noor M.A."/>
            <person name="O'Grady P."/>
            <person name="Pachter L."/>
            <person name="Papaceit M."/>
            <person name="Parisi M.J."/>
            <person name="Parisi M."/>
            <person name="Parts L."/>
            <person name="Pedersen J.S."/>
            <person name="Pesole G."/>
            <person name="Phillippy A.M."/>
            <person name="Ponting C.P."/>
            <person name="Pop M."/>
            <person name="Porcelli D."/>
            <person name="Powell J.R."/>
            <person name="Prohaska S."/>
            <person name="Pruitt K."/>
            <person name="Puig M."/>
            <person name="Quesneville H."/>
            <person name="Ram K.R."/>
            <person name="Rand D."/>
            <person name="Rasmussen M.D."/>
            <person name="Reed L.K."/>
            <person name="Reenan R."/>
            <person name="Reily A."/>
            <person name="Remington K.A."/>
            <person name="Rieger T.T."/>
            <person name="Ritchie M.G."/>
            <person name="Robin C."/>
            <person name="Rogers Y.H."/>
            <person name="Rohde C."/>
            <person name="Rozas J."/>
            <person name="Rubenfield M.J."/>
            <person name="Ruiz A."/>
            <person name="Russo S."/>
            <person name="Salzberg S.L."/>
            <person name="Sanchez-Gracia A."/>
            <person name="Saranga D.J."/>
            <person name="Sato H."/>
            <person name="Schaeffer S.W."/>
            <person name="Schatz M.C."/>
            <person name="Schlenke T."/>
            <person name="Schwartz R."/>
            <person name="Segarra C."/>
            <person name="Singh R.S."/>
            <person name="Sirot L."/>
            <person name="Sirota M."/>
            <person name="Sisneros N.B."/>
            <person name="Smith C.D."/>
            <person name="Smith T.F."/>
            <person name="Spieth J."/>
            <person name="Stage D.E."/>
            <person name="Stark A."/>
            <person name="Stephan W."/>
            <person name="Strausberg R.L."/>
            <person name="Strempel S."/>
            <person name="Sturgill D."/>
            <person name="Sutton G."/>
            <person name="Sutton G.G."/>
            <person name="Tao W."/>
            <person name="Teichmann S."/>
            <person name="Tobari Y.N."/>
            <person name="Tomimura Y."/>
            <person name="Tsolas J.M."/>
            <person name="Valente V.L."/>
            <person name="Venter E."/>
            <person name="Venter J.C."/>
            <person name="Vicario S."/>
            <person name="Vieira F.G."/>
            <person name="Vilella A.J."/>
            <person name="Villasante A."/>
            <person name="Walenz B."/>
            <person name="Wang J."/>
            <person name="Wasserman M."/>
            <person name="Watts T."/>
            <person name="Wilson D."/>
            <person name="Wilson R.K."/>
            <person name="Wing R.A."/>
            <person name="Wolfner M.F."/>
            <person name="Wong A."/>
            <person name="Wong G.K."/>
            <person name="Wu C.I."/>
            <person name="Wu G."/>
            <person name="Yamamoto D."/>
            <person name="Yang H.P."/>
            <person name="Yang S.P."/>
            <person name="Yorke J.A."/>
            <person name="Yoshida K."/>
            <person name="Zdobnov E."/>
            <person name="Zhang P."/>
            <person name="Zhang Y."/>
            <person name="Zimin A.V."/>
            <person name="Baldwin J."/>
            <person name="Abdouelleil A."/>
            <person name="Abdulkadir J."/>
            <person name="Abebe A."/>
            <person name="Abera B."/>
            <person name="Abreu J."/>
            <person name="Acer S.C."/>
            <person name="Aftuck L."/>
            <person name="Alexander A."/>
            <person name="An P."/>
            <person name="Anderson E."/>
            <person name="Anderson S."/>
            <person name="Arachi H."/>
            <person name="Azer M."/>
            <person name="Bachantsang P."/>
            <person name="Barry A."/>
            <person name="Bayul T."/>
            <person name="Berlin A."/>
            <person name="Bessette D."/>
            <person name="Bloom T."/>
            <person name="Blye J."/>
            <person name="Boguslavskiy L."/>
            <person name="Bonnet C."/>
            <person name="Boukhgalter B."/>
            <person name="Bourzgui I."/>
            <person name="Brown A."/>
            <person name="Cahill P."/>
            <person name="Channer S."/>
            <person name="Cheshatsang Y."/>
            <person name="Chuda L."/>
            <person name="Citroen M."/>
            <person name="Collymore A."/>
            <person name="Cooke P."/>
            <person name="Costello M."/>
            <person name="D'Aco K."/>
            <person name="Daza R."/>
            <person name="De Haan G."/>
            <person name="DeGray S."/>
            <person name="DeMaso C."/>
            <person name="Dhargay N."/>
            <person name="Dooley K."/>
            <person name="Dooley E."/>
            <person name="Doricent M."/>
            <person name="Dorje P."/>
            <person name="Dorjee K."/>
            <person name="Dupes A."/>
            <person name="Elong R."/>
            <person name="Falk J."/>
            <person name="Farina A."/>
            <person name="Faro S."/>
            <person name="Ferguson D."/>
            <person name="Fisher S."/>
            <person name="Foley C.D."/>
            <person name="Franke A."/>
            <person name="Friedrich D."/>
            <person name="Gadbois L."/>
            <person name="Gearin G."/>
            <person name="Gearin C.R."/>
            <person name="Giannoukos G."/>
            <person name="Goode T."/>
            <person name="Graham J."/>
            <person name="Grandbois E."/>
            <person name="Grewal S."/>
            <person name="Gyaltsen K."/>
            <person name="Hafez N."/>
            <person name="Hagos B."/>
            <person name="Hall J."/>
            <person name="Henson C."/>
            <person name="Hollinger A."/>
            <person name="Honan T."/>
            <person name="Huard M.D."/>
            <person name="Hughes L."/>
            <person name="Hurhula B."/>
            <person name="Husby M.E."/>
            <person name="Kamat A."/>
            <person name="Kanga B."/>
            <person name="Kashin S."/>
            <person name="Khazanovich D."/>
            <person name="Kisner P."/>
            <person name="Lance K."/>
            <person name="Lara M."/>
            <person name="Lee W."/>
            <person name="Lennon N."/>
            <person name="Letendre F."/>
            <person name="LeVine R."/>
            <person name="Lipovsky A."/>
            <person name="Liu X."/>
            <person name="Liu J."/>
            <person name="Liu S."/>
            <person name="Lokyitsang T."/>
            <person name="Lokyitsang Y."/>
            <person name="Lubonja R."/>
            <person name="Lui A."/>
            <person name="MacDonald P."/>
            <person name="Magnisalis V."/>
            <person name="Maru K."/>
            <person name="Matthews C."/>
            <person name="McCusker W."/>
            <person name="McDonough S."/>
            <person name="Mehta T."/>
            <person name="Meldrim J."/>
            <person name="Meneus L."/>
            <person name="Mihai O."/>
            <person name="Mihalev A."/>
            <person name="Mihova T."/>
            <person name="Mittelman R."/>
            <person name="Mlenga V."/>
            <person name="Montmayeur A."/>
            <person name="Mulrain L."/>
            <person name="Navidi A."/>
            <person name="Naylor J."/>
            <person name="Negash T."/>
            <person name="Nguyen T."/>
            <person name="Nguyen N."/>
            <person name="Nicol R."/>
            <person name="Norbu C."/>
            <person name="Norbu N."/>
            <person name="Novod N."/>
            <person name="O'Neill B."/>
            <person name="Osman S."/>
            <person name="Markiewicz E."/>
            <person name="Oyono O.L."/>
            <person name="Patti C."/>
            <person name="Phunkhang P."/>
            <person name="Pierre F."/>
            <person name="Priest M."/>
            <person name="Raghuraman S."/>
            <person name="Rege F."/>
            <person name="Reyes R."/>
            <person name="Rise C."/>
            <person name="Rogov P."/>
            <person name="Ross K."/>
            <person name="Ryan E."/>
            <person name="Settipalli S."/>
            <person name="Shea T."/>
            <person name="Sherpa N."/>
            <person name="Shi L."/>
            <person name="Shih D."/>
            <person name="Sparrow T."/>
            <person name="Spaulding J."/>
            <person name="Stalker J."/>
            <person name="Stange-Thomann N."/>
            <person name="Stavropoulos S."/>
            <person name="Stone C."/>
            <person name="Strader C."/>
            <person name="Tesfaye S."/>
            <person name="Thomson T."/>
            <person name="Thoulutsang Y."/>
            <person name="Thoulutsang D."/>
            <person name="Topham K."/>
            <person name="Topping I."/>
            <person name="Tsamla T."/>
            <person name="Vassiliev H."/>
            <person name="Vo A."/>
            <person name="Wangchuk T."/>
            <person name="Wangdi T."/>
            <person name="Weiand M."/>
            <person name="Wilkinson J."/>
            <person name="Wilson A."/>
            <person name="Yadav S."/>
            <person name="Young G."/>
            <person name="Yu Q."/>
            <person name="Zembek L."/>
            <person name="Zhong D."/>
            <person name="Zimmer A."/>
            <person name="Zwirko Z."/>
            <person name="Jaffe D.B."/>
            <person name="Alvarez P."/>
            <person name="Brockman W."/>
            <person name="Butler J."/>
            <person name="Chin C."/>
            <person name="Gnerre S."/>
            <person name="Grabherr M."/>
            <person name="Kleber M."/>
            <person name="Mauceli E."/>
            <person name="MacCallum I."/>
        </authorList>
    </citation>
    <scope>NUCLEOTIDE SEQUENCE [LARGE SCALE GENOMIC DNA]</scope>
    <source>
        <strain evidence="13">MSH-3 / Tucson 14011-0111.49</strain>
    </source>
</reference>
<dbReference type="OMA" id="IDHTHIC"/>
<dbReference type="HOGENOM" id="CLU_006842_0_3_1"/>
<proteinExistence type="inferred from homology"/>
<dbReference type="STRING" id="7234.B4GAA0"/>
<organism evidence="13">
    <name type="scientific">Drosophila persimilis</name>
    <name type="common">Fruit fly</name>
    <dbReference type="NCBI Taxonomy" id="7234"/>
    <lineage>
        <taxon>Eukaryota</taxon>
        <taxon>Metazoa</taxon>
        <taxon>Ecdysozoa</taxon>
        <taxon>Arthropoda</taxon>
        <taxon>Hexapoda</taxon>
        <taxon>Insecta</taxon>
        <taxon>Pterygota</taxon>
        <taxon>Neoptera</taxon>
        <taxon>Endopterygota</taxon>
        <taxon>Diptera</taxon>
        <taxon>Brachycera</taxon>
        <taxon>Muscomorpha</taxon>
        <taxon>Ephydroidea</taxon>
        <taxon>Drosophilidae</taxon>
        <taxon>Drosophila</taxon>
        <taxon>Sophophora</taxon>
    </lineage>
</organism>
<dbReference type="AlphaFoldDB" id="B4GAA0"/>
<keyword evidence="4 10" id="KW-0732">Signal</keyword>
<protein>
    <submittedName>
        <fullName evidence="12">GL10743</fullName>
    </submittedName>
</protein>
<dbReference type="PANTHER" id="PTHR24256">
    <property type="entry name" value="TRYPTASE-RELATED"/>
    <property type="match status" value="1"/>
</dbReference>
<sequence length="279" mass="30495">MALVSLVAWLLLGGCGSVYGQLLEEDCGVASVMQAMVAGGEDAALGTTPWMAHLYANGQFVCGGSLINHRFVLTAAHCIQPDSVVPIGVRLGEYDTRTVEDCRQGECAPPPTDHAVVNVYRHAFYTSVEYYDIALLKMQQSVAYTANIRPICILLDTTVQQRIDSLREYTLTGWGLMWGGQRASVLQTVNLTQIDRYTCARHGYRIDHTHICAGDFRRHACVGDSGGPLGATVLYDGQPRYIQFGIVSFGRKPCNGVSVFTNVLAYTPLIQRVLQATQS</sequence>